<evidence type="ECO:0000313" key="2">
    <source>
        <dbReference type="Proteomes" id="UP000092993"/>
    </source>
</evidence>
<dbReference type="AlphaFoldDB" id="A0A1C7MEN7"/>
<reference evidence="1 2" key="1">
    <citation type="submission" date="2016-03" db="EMBL/GenBank/DDBJ databases">
        <title>Whole genome sequencing of Grifola frondosa 9006-11.</title>
        <authorList>
            <person name="Min B."/>
            <person name="Park H."/>
            <person name="Kim J.-G."/>
            <person name="Cho H."/>
            <person name="Oh Y.-L."/>
            <person name="Kong W.-S."/>
            <person name="Choi I.-G."/>
        </authorList>
    </citation>
    <scope>NUCLEOTIDE SEQUENCE [LARGE SCALE GENOMIC DNA]</scope>
    <source>
        <strain evidence="1 2">9006-11</strain>
    </source>
</reference>
<accession>A0A1C7MEN7</accession>
<proteinExistence type="predicted"/>
<protein>
    <submittedName>
        <fullName evidence="1">Uncharacterized protein</fullName>
    </submittedName>
</protein>
<dbReference type="EMBL" id="LUGG01000004">
    <property type="protein sequence ID" value="OBZ75292.1"/>
    <property type="molecule type" value="Genomic_DNA"/>
</dbReference>
<evidence type="ECO:0000313" key="1">
    <source>
        <dbReference type="EMBL" id="OBZ75292.1"/>
    </source>
</evidence>
<name>A0A1C7MEN7_GRIFR</name>
<sequence length="198" mass="22340">MPIHFSFHLVVSVDPRINAENFVVFLYFFCHLSSPSSSTNPFDAVMPSGDISSSISACSPQLETSGQFHKVLHDESQNRSREVLDYDSSDELQMSTIGWEYSDVIEIRLPSPLVSNSMGMEAFINANDRLGFHFPDSRILVVSDIGQGARRLHAITPFFFARRHVSASFYESNRDFVCPQQGMQVKRPSALTFDYSED</sequence>
<gene>
    <name evidence="1" type="ORF">A0H81_04988</name>
</gene>
<keyword evidence="2" id="KW-1185">Reference proteome</keyword>
<comment type="caution">
    <text evidence="1">The sequence shown here is derived from an EMBL/GenBank/DDBJ whole genome shotgun (WGS) entry which is preliminary data.</text>
</comment>
<dbReference type="Proteomes" id="UP000092993">
    <property type="component" value="Unassembled WGS sequence"/>
</dbReference>
<organism evidence="1 2">
    <name type="scientific">Grifola frondosa</name>
    <name type="common">Maitake</name>
    <name type="synonym">Polyporus frondosus</name>
    <dbReference type="NCBI Taxonomy" id="5627"/>
    <lineage>
        <taxon>Eukaryota</taxon>
        <taxon>Fungi</taxon>
        <taxon>Dikarya</taxon>
        <taxon>Basidiomycota</taxon>
        <taxon>Agaricomycotina</taxon>
        <taxon>Agaricomycetes</taxon>
        <taxon>Polyporales</taxon>
        <taxon>Grifolaceae</taxon>
        <taxon>Grifola</taxon>
    </lineage>
</organism>